<dbReference type="OrthoDB" id="5545695at2759"/>
<accession>A0A1R1WZR1</accession>
<name>A0A1R1WZR1_9FUNG</name>
<proteinExistence type="predicted"/>
<feature type="signal peptide" evidence="1">
    <location>
        <begin position="1"/>
        <end position="15"/>
    </location>
</feature>
<keyword evidence="4" id="KW-1185">Reference proteome</keyword>
<feature type="domain" description="Swiss Army Knife 2H phosphoesterase" evidence="2">
    <location>
        <begin position="75"/>
        <end position="230"/>
    </location>
</feature>
<dbReference type="InterPro" id="IPR054498">
    <property type="entry name" value="2H-SAK"/>
</dbReference>
<dbReference type="AlphaFoldDB" id="A0A1R1WZR1"/>
<feature type="chain" id="PRO_5012006062" description="Swiss Army Knife 2H phosphoesterase domain-containing protein" evidence="1">
    <location>
        <begin position="16"/>
        <end position="249"/>
    </location>
</feature>
<dbReference type="Proteomes" id="UP000187283">
    <property type="component" value="Unassembled WGS sequence"/>
</dbReference>
<sequence length="249" mass="28401">MLRIAWFVYTVAVQATLIVQNNNQLVDLNSARIELGNEFQKSGLNTPDFSLSKDIYKADKVEFIKHEGDEAFGKYLAMNIPYQPVKNLFDAVNKTIGNDKLNNPGSEAHITIITPPEYEFVLKKAGVTIEEVNDIAQRAKIQKAKFEAFCLGRSCVEESALRDRGSSSRFSDSDRLCTYFIVVKDTNKDLLRIRKRIFDLYVSKGGERSWFDPKAFWPHITIGFDIRDFHIQDGIFKGSNSCMSRLKLI</sequence>
<keyword evidence="1" id="KW-0732">Signal</keyword>
<organism evidence="3 4">
    <name type="scientific">Smittium culicis</name>
    <dbReference type="NCBI Taxonomy" id="133412"/>
    <lineage>
        <taxon>Eukaryota</taxon>
        <taxon>Fungi</taxon>
        <taxon>Fungi incertae sedis</taxon>
        <taxon>Zoopagomycota</taxon>
        <taxon>Kickxellomycotina</taxon>
        <taxon>Harpellomycetes</taxon>
        <taxon>Harpellales</taxon>
        <taxon>Legeriomycetaceae</taxon>
        <taxon>Smittium</taxon>
    </lineage>
</organism>
<gene>
    <name evidence="3" type="ORF">AYI70_g11909</name>
</gene>
<dbReference type="Pfam" id="PF22547">
    <property type="entry name" value="2H-SAK"/>
    <property type="match status" value="1"/>
</dbReference>
<comment type="caution">
    <text evidence="3">The sequence shown here is derived from an EMBL/GenBank/DDBJ whole genome shotgun (WGS) entry which is preliminary data.</text>
</comment>
<evidence type="ECO:0000259" key="2">
    <source>
        <dbReference type="Pfam" id="PF22547"/>
    </source>
</evidence>
<reference evidence="3 4" key="1">
    <citation type="submission" date="2017-01" db="EMBL/GenBank/DDBJ databases">
        <authorList>
            <person name="Mah S.A."/>
            <person name="Swanson W.J."/>
            <person name="Moy G.W."/>
            <person name="Vacquier V.D."/>
        </authorList>
    </citation>
    <scope>NUCLEOTIDE SEQUENCE [LARGE SCALE GENOMIC DNA]</scope>
    <source>
        <strain evidence="3 4">GSMNP</strain>
    </source>
</reference>
<evidence type="ECO:0000313" key="4">
    <source>
        <dbReference type="Proteomes" id="UP000187283"/>
    </source>
</evidence>
<protein>
    <recommendedName>
        <fullName evidence="2">Swiss Army Knife 2H phosphoesterase domain-containing protein</fullName>
    </recommendedName>
</protein>
<dbReference type="EMBL" id="LSSN01005947">
    <property type="protein sequence ID" value="OMJ07872.1"/>
    <property type="molecule type" value="Genomic_DNA"/>
</dbReference>
<evidence type="ECO:0000256" key="1">
    <source>
        <dbReference type="SAM" id="SignalP"/>
    </source>
</evidence>
<evidence type="ECO:0000313" key="3">
    <source>
        <dbReference type="EMBL" id="OMJ07872.1"/>
    </source>
</evidence>